<organism evidence="1 2">
    <name type="scientific">Paracoccus haematequi</name>
    <dbReference type="NCBI Taxonomy" id="2491866"/>
    <lineage>
        <taxon>Bacteria</taxon>
        <taxon>Pseudomonadati</taxon>
        <taxon>Pseudomonadota</taxon>
        <taxon>Alphaproteobacteria</taxon>
        <taxon>Rhodobacterales</taxon>
        <taxon>Paracoccaceae</taxon>
        <taxon>Paracoccus</taxon>
    </lineage>
</organism>
<proteinExistence type="predicted"/>
<reference evidence="1 2" key="1">
    <citation type="submission" date="2018-12" db="EMBL/GenBank/DDBJ databases">
        <authorList>
            <person name="Criscuolo A."/>
        </authorList>
    </citation>
    <scope>NUCLEOTIDE SEQUENCE [LARGE SCALE GENOMIC DNA]</scope>
    <source>
        <strain evidence="1">ACIP1116241</strain>
    </source>
</reference>
<dbReference type="Proteomes" id="UP000270743">
    <property type="component" value="Unassembled WGS sequence"/>
</dbReference>
<gene>
    <name evidence="1" type="ORF">PARHAE_01109</name>
</gene>
<dbReference type="EMBL" id="UZWE01000024">
    <property type="protein sequence ID" value="VDS07929.1"/>
    <property type="molecule type" value="Genomic_DNA"/>
</dbReference>
<dbReference type="AlphaFoldDB" id="A0A3S4GPR5"/>
<evidence type="ECO:0000313" key="2">
    <source>
        <dbReference type="Proteomes" id="UP000270743"/>
    </source>
</evidence>
<keyword evidence="2" id="KW-1185">Reference proteome</keyword>
<accession>A0A3S4GPR5</accession>
<dbReference type="RefSeq" id="WP_126153614.1">
    <property type="nucleotide sequence ID" value="NZ_UZWE01000024.1"/>
</dbReference>
<sequence>MFVTPFPVQLMTAAERAGFQAACQMIRQEGARMMRYAQHLSNADPADQTPAPVQMPRHDILRLCATSVALCVDQVEHQLPAPIRPALPN</sequence>
<protein>
    <submittedName>
        <fullName evidence="1">Uncharacterized protein</fullName>
    </submittedName>
</protein>
<evidence type="ECO:0000313" key="1">
    <source>
        <dbReference type="EMBL" id="VDS07929.1"/>
    </source>
</evidence>
<name>A0A3S4GPR5_9RHOB</name>